<keyword evidence="2 7" id="KW-0436">Ligase</keyword>
<dbReference type="InterPro" id="IPR000120">
    <property type="entry name" value="Amidase"/>
</dbReference>
<comment type="similarity">
    <text evidence="1 7">Belongs to the amidase family. GatA subfamily.</text>
</comment>
<evidence type="ECO:0000256" key="3">
    <source>
        <dbReference type="ARBA" id="ARBA00022741"/>
    </source>
</evidence>
<dbReference type="GO" id="GO:0050567">
    <property type="term" value="F:glutaminyl-tRNA synthase (glutamine-hydrolyzing) activity"/>
    <property type="evidence" value="ECO:0007669"/>
    <property type="project" value="UniProtKB-UniRule"/>
</dbReference>
<evidence type="ECO:0000313" key="9">
    <source>
        <dbReference type="EMBL" id="HDN84123.1"/>
    </source>
</evidence>
<dbReference type="Pfam" id="PF01425">
    <property type="entry name" value="Amidase"/>
    <property type="match status" value="1"/>
</dbReference>
<sequence>MDNIYELSAHEICKLIRRKEVSVEEVITSQFNRIEKVEEKIKAFLSLYKEEALDEARQWDKKISQGKKIPPLCGVPIAVKDVICIKDKLTTCASRILQNFRPPYSATVIDKIKNAGCIIIGKTNMDEFAMGSSTENSAFQITYNPWNRETIPGGSSGGSAAAVAGREVPIALGSDTGGSIRQPAALCGVVGLKPTYGRVSRYGLVAFASSLDQIGPLTRDVTDCALLLKIISGKDKMDSTSVNYPVPDYLEYLIPDLEGVKLGLPREYFVEGIEKEVRERVMQATKVMEDLGAEIEETSLPHTEYAIATYYLIATAEASSNLARYDGVGYGYRSKEKLDMIGMYKKTRREGFGDEVKRRIMLGTYVLSKGYYENYYGKAQRVRTLIREDFEKAFKKFDALITPTSPTVAFKIGEKIDNPLQMYLSDIFTISANLAGIPGISIPCGLGRNGLPVGLQILGKPFDEKTILRIAYAYEQNTEWRKMRPEI</sequence>
<feature type="domain" description="Amidase" evidence="8">
    <location>
        <begin position="25"/>
        <end position="468"/>
    </location>
</feature>
<evidence type="ECO:0000256" key="4">
    <source>
        <dbReference type="ARBA" id="ARBA00022840"/>
    </source>
</evidence>
<dbReference type="EC" id="6.3.5.7" evidence="7"/>
<feature type="active site" description="Charge relay system" evidence="7">
    <location>
        <position position="80"/>
    </location>
</feature>
<gene>
    <name evidence="7 9" type="primary">gatA</name>
    <name evidence="9" type="ORF">ENG47_00010</name>
</gene>
<evidence type="ECO:0000256" key="5">
    <source>
        <dbReference type="ARBA" id="ARBA00022917"/>
    </source>
</evidence>
<dbReference type="SUPFAM" id="SSF75304">
    <property type="entry name" value="Amidase signature (AS) enzymes"/>
    <property type="match status" value="1"/>
</dbReference>
<evidence type="ECO:0000256" key="1">
    <source>
        <dbReference type="ARBA" id="ARBA00008069"/>
    </source>
</evidence>
<comment type="function">
    <text evidence="7">Allows the formation of correctly charged Gln-tRNA(Gln) through the transamidation of misacylated Glu-tRNA(Gln) in organisms which lack glutaminyl-tRNA synthetase. The reaction takes place in the presence of glutamine and ATP through an activated gamma-phospho-Glu-tRNA(Gln).</text>
</comment>
<comment type="subunit">
    <text evidence="7">Heterotrimer of A, B and C subunits.</text>
</comment>
<dbReference type="InterPro" id="IPR004412">
    <property type="entry name" value="GatA"/>
</dbReference>
<evidence type="ECO:0000256" key="6">
    <source>
        <dbReference type="ARBA" id="ARBA00047407"/>
    </source>
</evidence>
<dbReference type="GO" id="GO:0030956">
    <property type="term" value="C:glutamyl-tRNA(Gln) amidotransferase complex"/>
    <property type="evidence" value="ECO:0007669"/>
    <property type="project" value="InterPro"/>
</dbReference>
<comment type="catalytic activity">
    <reaction evidence="6 7">
        <text>L-glutamyl-tRNA(Gln) + L-glutamine + ATP + H2O = L-glutaminyl-tRNA(Gln) + L-glutamate + ADP + phosphate + H(+)</text>
        <dbReference type="Rhea" id="RHEA:17521"/>
        <dbReference type="Rhea" id="RHEA-COMP:9681"/>
        <dbReference type="Rhea" id="RHEA-COMP:9684"/>
        <dbReference type="ChEBI" id="CHEBI:15377"/>
        <dbReference type="ChEBI" id="CHEBI:15378"/>
        <dbReference type="ChEBI" id="CHEBI:29985"/>
        <dbReference type="ChEBI" id="CHEBI:30616"/>
        <dbReference type="ChEBI" id="CHEBI:43474"/>
        <dbReference type="ChEBI" id="CHEBI:58359"/>
        <dbReference type="ChEBI" id="CHEBI:78520"/>
        <dbReference type="ChEBI" id="CHEBI:78521"/>
        <dbReference type="ChEBI" id="CHEBI:456216"/>
        <dbReference type="EC" id="6.3.5.7"/>
    </reaction>
</comment>
<dbReference type="InterPro" id="IPR036928">
    <property type="entry name" value="AS_sf"/>
</dbReference>
<evidence type="ECO:0000256" key="7">
    <source>
        <dbReference type="HAMAP-Rule" id="MF_00120"/>
    </source>
</evidence>
<dbReference type="PANTHER" id="PTHR11895">
    <property type="entry name" value="TRANSAMIDASE"/>
    <property type="match status" value="1"/>
</dbReference>
<dbReference type="GO" id="GO:0005524">
    <property type="term" value="F:ATP binding"/>
    <property type="evidence" value="ECO:0007669"/>
    <property type="project" value="UniProtKB-KW"/>
</dbReference>
<feature type="active site" description="Charge relay system" evidence="7">
    <location>
        <position position="155"/>
    </location>
</feature>
<dbReference type="PROSITE" id="PS00571">
    <property type="entry name" value="AMIDASES"/>
    <property type="match status" value="1"/>
</dbReference>
<dbReference type="EMBL" id="DRBC01000002">
    <property type="protein sequence ID" value="HDN84123.1"/>
    <property type="molecule type" value="Genomic_DNA"/>
</dbReference>
<name>A0A7V0QSY3_UNCAE</name>
<dbReference type="PANTHER" id="PTHR11895:SF151">
    <property type="entry name" value="GLUTAMYL-TRNA(GLN) AMIDOTRANSFERASE SUBUNIT A"/>
    <property type="match status" value="1"/>
</dbReference>
<proteinExistence type="inferred from homology"/>
<evidence type="ECO:0000256" key="2">
    <source>
        <dbReference type="ARBA" id="ARBA00022598"/>
    </source>
</evidence>
<evidence type="ECO:0000259" key="8">
    <source>
        <dbReference type="Pfam" id="PF01425"/>
    </source>
</evidence>
<feature type="active site" description="Acyl-ester intermediate" evidence="7">
    <location>
        <position position="179"/>
    </location>
</feature>
<dbReference type="InterPro" id="IPR020556">
    <property type="entry name" value="Amidase_CS"/>
</dbReference>
<dbReference type="HAMAP" id="MF_00120">
    <property type="entry name" value="GatA"/>
    <property type="match status" value="1"/>
</dbReference>
<comment type="caution">
    <text evidence="9">The sequence shown here is derived from an EMBL/GenBank/DDBJ whole genome shotgun (WGS) entry which is preliminary data.</text>
</comment>
<reference evidence="9" key="1">
    <citation type="journal article" date="2020" name="mSystems">
        <title>Genome- and Community-Level Interaction Insights into Carbon Utilization and Element Cycling Functions of Hydrothermarchaeota in Hydrothermal Sediment.</title>
        <authorList>
            <person name="Zhou Z."/>
            <person name="Liu Y."/>
            <person name="Xu W."/>
            <person name="Pan J."/>
            <person name="Luo Z.H."/>
            <person name="Li M."/>
        </authorList>
    </citation>
    <scope>NUCLEOTIDE SEQUENCE [LARGE SCALE GENOMIC DNA]</scope>
    <source>
        <strain evidence="9">HyVt-219</strain>
    </source>
</reference>
<dbReference type="AlphaFoldDB" id="A0A7V0QSY3"/>
<keyword evidence="4 7" id="KW-0067">ATP-binding</keyword>
<dbReference type="PIRSF" id="PIRSF001221">
    <property type="entry name" value="Amidase_fungi"/>
    <property type="match status" value="1"/>
</dbReference>
<dbReference type="InterPro" id="IPR023631">
    <property type="entry name" value="Amidase_dom"/>
</dbReference>
<keyword evidence="5 7" id="KW-0648">Protein biosynthesis</keyword>
<accession>A0A7V0QSY3</accession>
<organism evidence="9">
    <name type="scientific">Aerophobetes bacterium</name>
    <dbReference type="NCBI Taxonomy" id="2030807"/>
    <lineage>
        <taxon>Bacteria</taxon>
        <taxon>Candidatus Aerophobota</taxon>
    </lineage>
</organism>
<protein>
    <recommendedName>
        <fullName evidence="7">Glutamyl-tRNA(Gln) amidotransferase subunit A</fullName>
        <shortName evidence="7">Glu-ADT subunit A</shortName>
        <ecNumber evidence="7">6.3.5.7</ecNumber>
    </recommendedName>
</protein>
<dbReference type="NCBIfam" id="TIGR00132">
    <property type="entry name" value="gatA"/>
    <property type="match status" value="1"/>
</dbReference>
<dbReference type="Gene3D" id="3.90.1300.10">
    <property type="entry name" value="Amidase signature (AS) domain"/>
    <property type="match status" value="1"/>
</dbReference>
<dbReference type="Proteomes" id="UP000885660">
    <property type="component" value="Unassembled WGS sequence"/>
</dbReference>
<keyword evidence="3 7" id="KW-0547">Nucleotide-binding</keyword>
<dbReference type="GO" id="GO:0006412">
    <property type="term" value="P:translation"/>
    <property type="evidence" value="ECO:0007669"/>
    <property type="project" value="UniProtKB-UniRule"/>
</dbReference>